<dbReference type="RefSeq" id="WP_311898155.1">
    <property type="nucleotide sequence ID" value="NZ_JARQBI010000024.1"/>
</dbReference>
<protein>
    <submittedName>
        <fullName evidence="2">Uncharacterized protein</fullName>
    </submittedName>
</protein>
<keyword evidence="1" id="KW-1133">Transmembrane helix</keyword>
<evidence type="ECO:0000313" key="2">
    <source>
        <dbReference type="EMBL" id="MDT2797406.1"/>
    </source>
</evidence>
<reference evidence="2" key="1">
    <citation type="submission" date="2023-03" db="EMBL/GenBank/DDBJ databases">
        <authorList>
            <person name="Shen W."/>
            <person name="Cai J."/>
        </authorList>
    </citation>
    <scope>NUCLEOTIDE SEQUENCE</scope>
    <source>
        <strain evidence="2">B245-2</strain>
    </source>
</reference>
<dbReference type="EMBL" id="JARQBI010000024">
    <property type="protein sequence ID" value="MDT2797406.1"/>
    <property type="molecule type" value="Genomic_DNA"/>
</dbReference>
<organism evidence="2 3">
    <name type="scientific">Enterococcus cecorum</name>
    <dbReference type="NCBI Taxonomy" id="44008"/>
    <lineage>
        <taxon>Bacteria</taxon>
        <taxon>Bacillati</taxon>
        <taxon>Bacillota</taxon>
        <taxon>Bacilli</taxon>
        <taxon>Lactobacillales</taxon>
        <taxon>Enterococcaceae</taxon>
        <taxon>Enterococcus</taxon>
    </lineage>
</organism>
<name>A0AAW8TUB0_9ENTE</name>
<sequence>MNTLTIILIVWTIVLLIGNIITFMTERKLKTTTERKLKTAAPNRKSKSIVADDVETLLIKMEMIINSLNVISVEYQKIGDDMYMMSFVYTEE</sequence>
<comment type="caution">
    <text evidence="2">The sequence shown here is derived from an EMBL/GenBank/DDBJ whole genome shotgun (WGS) entry which is preliminary data.</text>
</comment>
<keyword evidence="1" id="KW-0812">Transmembrane</keyword>
<dbReference type="Proteomes" id="UP001255696">
    <property type="component" value="Unassembled WGS sequence"/>
</dbReference>
<feature type="transmembrane region" description="Helical" evidence="1">
    <location>
        <begin position="6"/>
        <end position="25"/>
    </location>
</feature>
<gene>
    <name evidence="2" type="ORF">P7H47_09170</name>
</gene>
<proteinExistence type="predicted"/>
<accession>A0AAW8TUB0</accession>
<keyword evidence="1" id="KW-0472">Membrane</keyword>
<dbReference type="AlphaFoldDB" id="A0AAW8TUB0"/>
<evidence type="ECO:0000313" key="3">
    <source>
        <dbReference type="Proteomes" id="UP001255696"/>
    </source>
</evidence>
<evidence type="ECO:0000256" key="1">
    <source>
        <dbReference type="SAM" id="Phobius"/>
    </source>
</evidence>